<dbReference type="PANTHER" id="PTHR43048:SF5">
    <property type="entry name" value="BLR5325 PROTEIN"/>
    <property type="match status" value="1"/>
</dbReference>
<gene>
    <name evidence="3" type="ORF">FAK_17360</name>
</gene>
<dbReference type="CDD" id="cd06587">
    <property type="entry name" value="VOC"/>
    <property type="match status" value="1"/>
</dbReference>
<dbReference type="Pfam" id="PF00903">
    <property type="entry name" value="Glyoxalase"/>
    <property type="match status" value="1"/>
</dbReference>
<dbReference type="Proteomes" id="UP001366166">
    <property type="component" value="Chromosome"/>
</dbReference>
<organism evidence="3 4">
    <name type="scientific">Desulfoferula mesophila</name>
    <dbReference type="NCBI Taxonomy" id="3058419"/>
    <lineage>
        <taxon>Bacteria</taxon>
        <taxon>Pseudomonadati</taxon>
        <taxon>Thermodesulfobacteriota</taxon>
        <taxon>Desulfarculia</taxon>
        <taxon>Desulfarculales</taxon>
        <taxon>Desulfarculaceae</taxon>
        <taxon>Desulfoferula</taxon>
    </lineage>
</organism>
<dbReference type="PANTHER" id="PTHR43048">
    <property type="entry name" value="METHYLMALONYL-COA EPIMERASE"/>
    <property type="match status" value="1"/>
</dbReference>
<dbReference type="RefSeq" id="WP_338606373.1">
    <property type="nucleotide sequence ID" value="NZ_AP028679.1"/>
</dbReference>
<evidence type="ECO:0000313" key="4">
    <source>
        <dbReference type="Proteomes" id="UP001366166"/>
    </source>
</evidence>
<dbReference type="GO" id="GO:0046872">
    <property type="term" value="F:metal ion binding"/>
    <property type="evidence" value="ECO:0007669"/>
    <property type="project" value="UniProtKB-KW"/>
</dbReference>
<dbReference type="GO" id="GO:0004493">
    <property type="term" value="F:methylmalonyl-CoA epimerase activity"/>
    <property type="evidence" value="ECO:0007669"/>
    <property type="project" value="TreeGrafter"/>
</dbReference>
<name>A0AAU9ECT6_9BACT</name>
<dbReference type="KEGG" id="dmp:FAK_17360"/>
<keyword evidence="1" id="KW-0479">Metal-binding</keyword>
<dbReference type="InterPro" id="IPR051785">
    <property type="entry name" value="MMCE/EMCE_epimerase"/>
</dbReference>
<feature type="domain" description="VOC" evidence="2">
    <location>
        <begin position="4"/>
        <end position="124"/>
    </location>
</feature>
<evidence type="ECO:0000313" key="3">
    <source>
        <dbReference type="EMBL" id="BEQ14670.1"/>
    </source>
</evidence>
<dbReference type="PROSITE" id="PS51819">
    <property type="entry name" value="VOC"/>
    <property type="match status" value="1"/>
</dbReference>
<dbReference type="InterPro" id="IPR037523">
    <property type="entry name" value="VOC_core"/>
</dbReference>
<accession>A0AAU9ECT6</accession>
<evidence type="ECO:0000259" key="2">
    <source>
        <dbReference type="PROSITE" id="PS51819"/>
    </source>
</evidence>
<dbReference type="GO" id="GO:0046491">
    <property type="term" value="P:L-methylmalonyl-CoA metabolic process"/>
    <property type="evidence" value="ECO:0007669"/>
    <property type="project" value="TreeGrafter"/>
</dbReference>
<evidence type="ECO:0000256" key="1">
    <source>
        <dbReference type="ARBA" id="ARBA00022723"/>
    </source>
</evidence>
<keyword evidence="4" id="KW-1185">Reference proteome</keyword>
<dbReference type="EMBL" id="AP028679">
    <property type="protein sequence ID" value="BEQ14670.1"/>
    <property type="molecule type" value="Genomic_DNA"/>
</dbReference>
<dbReference type="SUPFAM" id="SSF54593">
    <property type="entry name" value="Glyoxalase/Bleomycin resistance protein/Dihydroxybiphenyl dioxygenase"/>
    <property type="match status" value="1"/>
</dbReference>
<reference evidence="4" key="1">
    <citation type="journal article" date="2023" name="Arch. Microbiol.">
        <title>Desulfoferula mesophilus gen. nov. sp. nov., a mesophilic sulfate-reducing bacterium isolated from a brackish lake sediment.</title>
        <authorList>
            <person name="Watanabe T."/>
            <person name="Yabe T."/>
            <person name="Tsuji J.M."/>
            <person name="Fukui M."/>
        </authorList>
    </citation>
    <scope>NUCLEOTIDE SEQUENCE [LARGE SCALE GENOMIC DNA]</scope>
    <source>
        <strain evidence="4">12FAK</strain>
    </source>
</reference>
<sequence>MELKLDHVHLRCQDLEAAVSYYQKMLGGEVVARIEARGMPLVRMKVGDVFLAFSPQRDDEPEPQSGLHWGTYELGFWVDDVQRAYEELKAKGAEFVIEPMELRPGVWAAFFLAPDGVKIEILHRD</sequence>
<dbReference type="AlphaFoldDB" id="A0AAU9ECT6"/>
<protein>
    <submittedName>
        <fullName evidence="3">Glyoxalase</fullName>
    </submittedName>
</protein>
<dbReference type="Gene3D" id="3.10.180.10">
    <property type="entry name" value="2,3-Dihydroxybiphenyl 1,2-Dioxygenase, domain 1"/>
    <property type="match status" value="1"/>
</dbReference>
<dbReference type="InterPro" id="IPR029068">
    <property type="entry name" value="Glyas_Bleomycin-R_OHBP_Dase"/>
</dbReference>
<proteinExistence type="predicted"/>
<dbReference type="InterPro" id="IPR004360">
    <property type="entry name" value="Glyas_Fos-R_dOase_dom"/>
</dbReference>